<evidence type="ECO:0000313" key="5">
    <source>
        <dbReference type="EMBL" id="SBW08948.1"/>
    </source>
</evidence>
<name>A0A212KBG1_9PROT</name>
<evidence type="ECO:0000256" key="1">
    <source>
        <dbReference type="ARBA" id="ARBA00001968"/>
    </source>
</evidence>
<reference evidence="5" key="1">
    <citation type="submission" date="2016-04" db="EMBL/GenBank/DDBJ databases">
        <authorList>
            <person name="Evans L.H."/>
            <person name="Alamgir A."/>
            <person name="Owens N."/>
            <person name="Weber N.D."/>
            <person name="Virtaneva K."/>
            <person name="Barbian K."/>
            <person name="Babar A."/>
            <person name="Rosenke K."/>
        </authorList>
    </citation>
    <scope>NUCLEOTIDE SEQUENCE</scope>
    <source>
        <strain evidence="5">86</strain>
    </source>
</reference>
<comment type="similarity">
    <text evidence="4">Belongs to the Maf family.</text>
</comment>
<accession>A0A212KBG1</accession>
<keyword evidence="2 4" id="KW-0378">Hydrolase</keyword>
<feature type="active site" description="Proton acceptor" evidence="4">
    <location>
        <position position="80"/>
    </location>
</feature>
<dbReference type="PANTHER" id="PTHR43213">
    <property type="entry name" value="BIFUNCTIONAL DTTP/UTP PYROPHOSPHATASE/METHYLTRANSFERASE PROTEIN-RELATED"/>
    <property type="match status" value="1"/>
</dbReference>
<evidence type="ECO:0000256" key="3">
    <source>
        <dbReference type="ARBA" id="ARBA00023080"/>
    </source>
</evidence>
<dbReference type="SUPFAM" id="SSF52972">
    <property type="entry name" value="ITPase-like"/>
    <property type="match status" value="1"/>
</dbReference>
<gene>
    <name evidence="5" type="ORF">KL86APRO_12486</name>
</gene>
<dbReference type="EMBL" id="FLUO01000001">
    <property type="protein sequence ID" value="SBW08948.1"/>
    <property type="molecule type" value="Genomic_DNA"/>
</dbReference>
<dbReference type="Pfam" id="PF02545">
    <property type="entry name" value="Maf"/>
    <property type="match status" value="1"/>
</dbReference>
<dbReference type="GO" id="GO:0009117">
    <property type="term" value="P:nucleotide metabolic process"/>
    <property type="evidence" value="ECO:0007669"/>
    <property type="project" value="UniProtKB-KW"/>
</dbReference>
<evidence type="ECO:0000256" key="4">
    <source>
        <dbReference type="HAMAP-Rule" id="MF_00528"/>
    </source>
</evidence>
<proteinExistence type="inferred from homology"/>
<dbReference type="InterPro" id="IPR029001">
    <property type="entry name" value="ITPase-like_fam"/>
</dbReference>
<dbReference type="Gene3D" id="3.90.950.10">
    <property type="match status" value="1"/>
</dbReference>
<dbReference type="EC" id="3.6.1.9" evidence="4"/>
<keyword evidence="4" id="KW-0963">Cytoplasm</keyword>
<dbReference type="PIRSF" id="PIRSF006305">
    <property type="entry name" value="Maf"/>
    <property type="match status" value="1"/>
</dbReference>
<comment type="cofactor">
    <cofactor evidence="1 4">
        <name>a divalent metal cation</name>
        <dbReference type="ChEBI" id="CHEBI:60240"/>
    </cofactor>
</comment>
<dbReference type="GO" id="GO:0047429">
    <property type="term" value="F:nucleoside triphosphate diphosphatase activity"/>
    <property type="evidence" value="ECO:0007669"/>
    <property type="project" value="UniProtKB-EC"/>
</dbReference>
<dbReference type="AlphaFoldDB" id="A0A212KBG1"/>
<comment type="catalytic activity">
    <reaction evidence="4">
        <text>a 2'-deoxyribonucleoside 5'-triphosphate + H2O = a 2'-deoxyribonucleoside 5'-phosphate + diphosphate + H(+)</text>
        <dbReference type="Rhea" id="RHEA:44644"/>
        <dbReference type="ChEBI" id="CHEBI:15377"/>
        <dbReference type="ChEBI" id="CHEBI:15378"/>
        <dbReference type="ChEBI" id="CHEBI:33019"/>
        <dbReference type="ChEBI" id="CHEBI:61560"/>
        <dbReference type="ChEBI" id="CHEBI:65317"/>
        <dbReference type="EC" id="3.6.1.9"/>
    </reaction>
</comment>
<sequence length="203" mass="21075">MGTATDGGLILASASAARRRILADAGVPHRAVAAEVDEAAIKTARRAAGDDARACAFALAAAKALAVGAADPGSWVLGCDQMLDLDGDWLDKPGDRAALAAQLARLRGRTHTLSAAVVLTRGGQVRWRHVGRATLRMRAFSDEFLADYVAVAPPVALAAVGGYTLEGAGAHLFARVDGDLFTIMGLPLLPLLAQLRRIGYLPS</sequence>
<keyword evidence="3 4" id="KW-0546">Nucleotide metabolism</keyword>
<comment type="function">
    <text evidence="4">Nucleoside triphosphate pyrophosphatase. May have a dual role in cell division arrest and in preventing the incorporation of modified nucleotides into cellular nucleic acids.</text>
</comment>
<comment type="caution">
    <text evidence="4">Lacks conserved residue(s) required for the propagation of feature annotation.</text>
</comment>
<organism evidence="5">
    <name type="scientific">uncultured Alphaproteobacteria bacterium</name>
    <dbReference type="NCBI Taxonomy" id="91750"/>
    <lineage>
        <taxon>Bacteria</taxon>
        <taxon>Pseudomonadati</taxon>
        <taxon>Pseudomonadota</taxon>
        <taxon>Alphaproteobacteria</taxon>
        <taxon>environmental samples</taxon>
    </lineage>
</organism>
<evidence type="ECO:0000256" key="2">
    <source>
        <dbReference type="ARBA" id="ARBA00022801"/>
    </source>
</evidence>
<comment type="catalytic activity">
    <reaction evidence="4">
        <text>a ribonucleoside 5'-triphosphate + H2O = a ribonucleoside 5'-phosphate + diphosphate + H(+)</text>
        <dbReference type="Rhea" id="RHEA:23996"/>
        <dbReference type="ChEBI" id="CHEBI:15377"/>
        <dbReference type="ChEBI" id="CHEBI:15378"/>
        <dbReference type="ChEBI" id="CHEBI:33019"/>
        <dbReference type="ChEBI" id="CHEBI:58043"/>
        <dbReference type="ChEBI" id="CHEBI:61557"/>
        <dbReference type="EC" id="3.6.1.9"/>
    </reaction>
</comment>
<dbReference type="HAMAP" id="MF_00528">
    <property type="entry name" value="Maf"/>
    <property type="match status" value="1"/>
</dbReference>
<dbReference type="GO" id="GO:0005737">
    <property type="term" value="C:cytoplasm"/>
    <property type="evidence" value="ECO:0007669"/>
    <property type="project" value="UniProtKB-SubCell"/>
</dbReference>
<protein>
    <recommendedName>
        <fullName evidence="4">Nucleoside triphosphate pyrophosphatase</fullName>
        <ecNumber evidence="4">3.6.1.9</ecNumber>
    </recommendedName>
    <alternativeName>
        <fullName evidence="4">Nucleotide pyrophosphatase</fullName>
        <shortName evidence="4">Nucleotide PPase</shortName>
    </alternativeName>
</protein>
<dbReference type="PANTHER" id="PTHR43213:SF5">
    <property type="entry name" value="BIFUNCTIONAL DTTP_UTP PYROPHOSPHATASE_METHYLTRANSFERASE PROTEIN-RELATED"/>
    <property type="match status" value="1"/>
</dbReference>
<comment type="subcellular location">
    <subcellularLocation>
        <location evidence="4">Cytoplasm</location>
    </subcellularLocation>
</comment>
<dbReference type="InterPro" id="IPR003697">
    <property type="entry name" value="Maf-like"/>
</dbReference>